<dbReference type="GO" id="GO:0030527">
    <property type="term" value="F:structural constituent of chromatin"/>
    <property type="evidence" value="ECO:0007669"/>
    <property type="project" value="InterPro"/>
</dbReference>
<evidence type="ECO:0000256" key="1">
    <source>
        <dbReference type="ARBA" id="ARBA00006846"/>
    </source>
</evidence>
<dbReference type="InterPro" id="IPR007125">
    <property type="entry name" value="H2A/H2B/H3"/>
</dbReference>
<name>A0A8C9CAQ1_PHOSS</name>
<dbReference type="AlphaFoldDB" id="A0A8C9CAQ1"/>
<dbReference type="GO" id="GO:0000786">
    <property type="term" value="C:nucleosome"/>
    <property type="evidence" value="ECO:0007669"/>
    <property type="project" value="InterPro"/>
</dbReference>
<dbReference type="Pfam" id="PF00125">
    <property type="entry name" value="Histone"/>
    <property type="match status" value="1"/>
</dbReference>
<evidence type="ECO:0000313" key="4">
    <source>
        <dbReference type="Ensembl" id="ENSPSNP00000022047.1"/>
    </source>
</evidence>
<dbReference type="Ensembl" id="ENSPSNT00000024801.1">
    <property type="protein sequence ID" value="ENSPSNP00000022047.1"/>
    <property type="gene ID" value="ENSPSNG00000016187.1"/>
</dbReference>
<dbReference type="GeneTree" id="ENSGT01150000287005"/>
<dbReference type="Proteomes" id="UP000694554">
    <property type="component" value="Chromosome X"/>
</dbReference>
<dbReference type="GO" id="GO:0046982">
    <property type="term" value="F:protein heterodimerization activity"/>
    <property type="evidence" value="ECO:0007669"/>
    <property type="project" value="InterPro"/>
</dbReference>
<feature type="region of interest" description="Disordered" evidence="2">
    <location>
        <begin position="1"/>
        <end position="76"/>
    </location>
</feature>
<reference evidence="4" key="1">
    <citation type="submission" date="2019-08" db="EMBL/GenBank/DDBJ databases">
        <title>Phocoena sinus (Vaquita) genome, mPhoSin1, primary haplotype.</title>
        <authorList>
            <person name="Morin P."/>
            <person name="Mountcastle J."/>
            <person name="Fungtammasan C."/>
            <person name="Rhie A."/>
            <person name="Rojas-Bracho L."/>
            <person name="Smith C.R."/>
            <person name="Taylor B.L."/>
            <person name="Gulland F.M.D."/>
            <person name="Musser W."/>
            <person name="Houck M."/>
            <person name="Haase B."/>
            <person name="Paez S."/>
            <person name="Howe K."/>
            <person name="Torrance J."/>
            <person name="Formenti G."/>
            <person name="Phillippy A."/>
            <person name="Ryder O."/>
            <person name="Jarvis E.D."/>
            <person name="Fedrigo O."/>
        </authorList>
    </citation>
    <scope>NUCLEOTIDE SEQUENCE [LARGE SCALE GENOMIC DNA]</scope>
</reference>
<protein>
    <recommendedName>
        <fullName evidence="3">Core Histone H2A/H2B/H3 domain-containing protein</fullName>
    </recommendedName>
</protein>
<gene>
    <name evidence="4" type="primary">LOC116747153</name>
</gene>
<feature type="domain" description="Core Histone H2A/H2B/H3" evidence="3">
    <location>
        <begin position="73"/>
        <end position="148"/>
    </location>
</feature>
<comment type="similarity">
    <text evidence="1">Belongs to the histone H2B family.</text>
</comment>
<dbReference type="InterPro" id="IPR009072">
    <property type="entry name" value="Histone-fold"/>
</dbReference>
<feature type="compositionally biased region" description="Basic and acidic residues" evidence="2">
    <location>
        <begin position="1"/>
        <end position="12"/>
    </location>
</feature>
<dbReference type="FunFam" id="1.10.20.10:FF:000043">
    <property type="entry name" value="Histone H2B"/>
    <property type="match status" value="1"/>
</dbReference>
<accession>A0A8C9CAQ1</accession>
<dbReference type="GO" id="GO:0003677">
    <property type="term" value="F:DNA binding"/>
    <property type="evidence" value="ECO:0007669"/>
    <property type="project" value="InterPro"/>
</dbReference>
<feature type="compositionally biased region" description="Basic and acidic residues" evidence="2">
    <location>
        <begin position="51"/>
        <end position="63"/>
    </location>
</feature>
<dbReference type="CDD" id="cd22910">
    <property type="entry name" value="HFD_H2B"/>
    <property type="match status" value="1"/>
</dbReference>
<reference evidence="4" key="2">
    <citation type="submission" date="2025-08" db="UniProtKB">
        <authorList>
            <consortium name="Ensembl"/>
        </authorList>
    </citation>
    <scope>IDENTIFICATION</scope>
</reference>
<keyword evidence="5" id="KW-1185">Reference proteome</keyword>
<dbReference type="GO" id="GO:0005634">
    <property type="term" value="C:nucleus"/>
    <property type="evidence" value="ECO:0007669"/>
    <property type="project" value="UniProtKB-ARBA"/>
</dbReference>
<dbReference type="PRINTS" id="PR00621">
    <property type="entry name" value="HISTONEH2B"/>
</dbReference>
<evidence type="ECO:0000313" key="5">
    <source>
        <dbReference type="Proteomes" id="UP000694554"/>
    </source>
</evidence>
<dbReference type="PANTHER" id="PTHR23428">
    <property type="entry name" value="HISTONE H2B"/>
    <property type="match status" value="1"/>
</dbReference>
<reference evidence="4" key="3">
    <citation type="submission" date="2025-09" db="UniProtKB">
        <authorList>
            <consortium name="Ensembl"/>
        </authorList>
    </citation>
    <scope>IDENTIFICATION</scope>
</reference>
<evidence type="ECO:0000259" key="3">
    <source>
        <dbReference type="Pfam" id="PF00125"/>
    </source>
</evidence>
<organism evidence="4 5">
    <name type="scientific">Phocoena sinus</name>
    <name type="common">Vaquita</name>
    <dbReference type="NCBI Taxonomy" id="42100"/>
    <lineage>
        <taxon>Eukaryota</taxon>
        <taxon>Metazoa</taxon>
        <taxon>Chordata</taxon>
        <taxon>Craniata</taxon>
        <taxon>Vertebrata</taxon>
        <taxon>Euteleostomi</taxon>
        <taxon>Mammalia</taxon>
        <taxon>Eutheria</taxon>
        <taxon>Laurasiatheria</taxon>
        <taxon>Artiodactyla</taxon>
        <taxon>Whippomorpha</taxon>
        <taxon>Cetacea</taxon>
        <taxon>Odontoceti</taxon>
        <taxon>Phocoenidae</taxon>
        <taxon>Phocoena</taxon>
    </lineage>
</organism>
<dbReference type="InterPro" id="IPR000558">
    <property type="entry name" value="Histone_H2B"/>
</dbReference>
<dbReference type="SUPFAM" id="SSF47113">
    <property type="entry name" value="Histone-fold"/>
    <property type="match status" value="1"/>
</dbReference>
<dbReference type="SMART" id="SM00427">
    <property type="entry name" value="H2B"/>
    <property type="match status" value="1"/>
</dbReference>
<evidence type="ECO:0000256" key="2">
    <source>
        <dbReference type="SAM" id="MobiDB-lite"/>
    </source>
</evidence>
<dbReference type="Gene3D" id="1.10.20.10">
    <property type="entry name" value="Histone, subunit A"/>
    <property type="match status" value="1"/>
</dbReference>
<sequence length="173" mass="19234">MNIARDVREGRAYKAGQRPPPPTAALSFPVSCRAGDSDMHEPSSEMSEESLASKEAESSEAEPKNPQQKTLKCHRRRHSDDFDSFAAYFPRVLKRVHEGLSLSQEAVNVMDSFVKDIFERIANEAARLVRSSKRSTLSSRENQTSVRLLLPGEVGKHAMSNASKAVIRYTTGK</sequence>
<proteinExistence type="inferred from homology"/>